<protein>
    <recommendedName>
        <fullName evidence="2">DUF4218 domain-containing protein</fullName>
    </recommendedName>
</protein>
<proteinExistence type="predicted"/>
<dbReference type="EMBL" id="CP133612">
    <property type="protein sequence ID" value="WMV09845.1"/>
    <property type="molecule type" value="Genomic_DNA"/>
</dbReference>
<feature type="compositionally biased region" description="Basic and acidic residues" evidence="1">
    <location>
        <begin position="849"/>
        <end position="866"/>
    </location>
</feature>
<name>A0AAF0PTX4_SOLVR</name>
<dbReference type="InterPro" id="IPR004242">
    <property type="entry name" value="Transposase_21"/>
</dbReference>
<dbReference type="Pfam" id="PF13960">
    <property type="entry name" value="DUF4218"/>
    <property type="match status" value="1"/>
</dbReference>
<dbReference type="Pfam" id="PF03004">
    <property type="entry name" value="Transposase_24"/>
    <property type="match status" value="1"/>
</dbReference>
<evidence type="ECO:0000313" key="3">
    <source>
        <dbReference type="EMBL" id="WMV09845.1"/>
    </source>
</evidence>
<dbReference type="InterPro" id="IPR004252">
    <property type="entry name" value="Probable_transposase_24"/>
</dbReference>
<evidence type="ECO:0000259" key="2">
    <source>
        <dbReference type="Pfam" id="PF13960"/>
    </source>
</evidence>
<organism evidence="3 4">
    <name type="scientific">Solanum verrucosum</name>
    <dbReference type="NCBI Taxonomy" id="315347"/>
    <lineage>
        <taxon>Eukaryota</taxon>
        <taxon>Viridiplantae</taxon>
        <taxon>Streptophyta</taxon>
        <taxon>Embryophyta</taxon>
        <taxon>Tracheophyta</taxon>
        <taxon>Spermatophyta</taxon>
        <taxon>Magnoliopsida</taxon>
        <taxon>eudicotyledons</taxon>
        <taxon>Gunneridae</taxon>
        <taxon>Pentapetalae</taxon>
        <taxon>asterids</taxon>
        <taxon>lamiids</taxon>
        <taxon>Solanales</taxon>
        <taxon>Solanaceae</taxon>
        <taxon>Solanoideae</taxon>
        <taxon>Solaneae</taxon>
        <taxon>Solanum</taxon>
    </lineage>
</organism>
<evidence type="ECO:0000256" key="1">
    <source>
        <dbReference type="SAM" id="MobiDB-lite"/>
    </source>
</evidence>
<feature type="region of interest" description="Disordered" evidence="1">
    <location>
        <begin position="886"/>
        <end position="930"/>
    </location>
</feature>
<dbReference type="PANTHER" id="PTHR10775:SF193">
    <property type="entry name" value="DUF4216 DOMAIN-CONTAINING PROTEIN"/>
    <property type="match status" value="1"/>
</dbReference>
<dbReference type="Pfam" id="PF02992">
    <property type="entry name" value="Transposase_21"/>
    <property type="match status" value="1"/>
</dbReference>
<sequence length="930" mass="108367">MLYYKEDVNLESCKFCSHPHYKIGSIGNKLAIKAMHYLPLIPILKRLYASNSSAPHMRWHRENRRPPGVMCHPSDEEAWKHFDRTYPDFAVEPRNVRLGLCADGFTPFSVRATQYSCWLVFITPYNLPPEMCMTSPYIFLNCVIPGPSNPKSKIDVYLQPLIDELKLLWSEGVEKWDISRKQNFNMRATLMWTIYDFPAYGMLSGWMTAGKLACPYCMENTKSFTLKHGRKNSWFDCHHRFLPPDHEFRRKKYAFKKNKTERDGPPPILTGDDIWERVQNFPKVTEEPPYKFDGYGVAHNWTKQSIFWELPYWKDNLLRYNLDVMHIEKNYFDNLFNTVMDVTGKTKDNVKARLDLPEHCRRPELHLQESANNKLLKPKASYSFTMEQKRKICEWVESLKMLDGYASNLGKRVDIERGILHGMKSHDCHVFMEQLLPIAFCGLPENIWKPMAEISLFFKDLCSSTLRVENLVRMAKNIVVISNKLEKILPPGFFDVMEHLPIHIVHEALLGGPVQYRWMYPFEQSIGKSKRGIKNKHRVEGCMAQVYLAKERSYFCSYYFDDYVSCLRNRPNRHDVIGNDPAVQSLSIFNQPGKGSKKHTLHKLTEKEKKSAELHVLLNCPEVQPFLDYFVSQYGHDQVFPSFITWYTNWVYNSENAATFDQFFKDISWGPITVHTMSQYNVNGFKFSTEKYSKNKKTNNSGVWVKDRWALLLKHWSTDEKFKKRSEIGKMARASEKGGSLHTGGAISQEKELGRPVAVPEMFKVTHVKKSANPTEEERWIEPHAQETYDRYIRISQEYRNTLPLESQDRPFTQEENENLWKQSAGEPIRGSVYGYPKKAYQKKKSCRKREEREKKREEEIAAAKEVENKRYAALQAQLTFLFESGNILPPCPASSDGSDQESDENDKSDKESEGDENGKSDKESEGDEE</sequence>
<accession>A0AAF0PTX4</accession>
<reference evidence="3" key="1">
    <citation type="submission" date="2023-08" db="EMBL/GenBank/DDBJ databases">
        <title>A de novo genome assembly of Solanum verrucosum Schlechtendal, a Mexican diploid species geographically isolated from the other diploid A-genome species in potato relatives.</title>
        <authorList>
            <person name="Hosaka K."/>
        </authorList>
    </citation>
    <scope>NUCLEOTIDE SEQUENCE</scope>
    <source>
        <tissue evidence="3">Young leaves</tissue>
    </source>
</reference>
<dbReference type="Proteomes" id="UP001234989">
    <property type="component" value="Chromosome 1"/>
</dbReference>
<evidence type="ECO:0000313" key="4">
    <source>
        <dbReference type="Proteomes" id="UP001234989"/>
    </source>
</evidence>
<dbReference type="InterPro" id="IPR025452">
    <property type="entry name" value="DUF4218"/>
</dbReference>
<feature type="domain" description="DUF4218" evidence="2">
    <location>
        <begin position="461"/>
        <end position="574"/>
    </location>
</feature>
<dbReference type="PANTHER" id="PTHR10775">
    <property type="entry name" value="OS08G0208400 PROTEIN"/>
    <property type="match status" value="1"/>
</dbReference>
<feature type="compositionally biased region" description="Basic and acidic residues" evidence="1">
    <location>
        <begin position="906"/>
        <end position="924"/>
    </location>
</feature>
<keyword evidence="4" id="KW-1185">Reference proteome</keyword>
<dbReference type="AlphaFoldDB" id="A0AAF0PTX4"/>
<feature type="region of interest" description="Disordered" evidence="1">
    <location>
        <begin position="844"/>
        <end position="866"/>
    </location>
</feature>
<gene>
    <name evidence="3" type="ORF">MTR67_003230</name>
</gene>